<dbReference type="InterPro" id="IPR013249">
    <property type="entry name" value="RNA_pol_sigma70_r4_t2"/>
</dbReference>
<dbReference type="GO" id="GO:0016987">
    <property type="term" value="F:sigma factor activity"/>
    <property type="evidence" value="ECO:0007669"/>
    <property type="project" value="UniProtKB-KW"/>
</dbReference>
<dbReference type="PROSITE" id="PS00622">
    <property type="entry name" value="HTH_LUXR_1"/>
    <property type="match status" value="1"/>
</dbReference>
<comment type="caution">
    <text evidence="6">The sequence shown here is derived from an EMBL/GenBank/DDBJ whole genome shotgun (WGS) entry which is preliminary data.</text>
</comment>
<proteinExistence type="inferred from homology"/>
<dbReference type="GO" id="GO:0003677">
    <property type="term" value="F:DNA binding"/>
    <property type="evidence" value="ECO:0007669"/>
    <property type="project" value="InterPro"/>
</dbReference>
<protein>
    <submittedName>
        <fullName evidence="6">Sigma-70 family RNA polymerase sigma factor</fullName>
    </submittedName>
</protein>
<dbReference type="Pfam" id="PF04542">
    <property type="entry name" value="Sigma70_r2"/>
    <property type="match status" value="1"/>
</dbReference>
<evidence type="ECO:0000313" key="6">
    <source>
        <dbReference type="EMBL" id="TQV75080.1"/>
    </source>
</evidence>
<reference evidence="6 7" key="1">
    <citation type="submission" date="2019-06" db="EMBL/GenBank/DDBJ databases">
        <title>Draft genome of Aliikangiella marina GYP-15.</title>
        <authorList>
            <person name="Wang G."/>
        </authorList>
    </citation>
    <scope>NUCLEOTIDE SEQUENCE [LARGE SCALE GENOMIC DNA]</scope>
    <source>
        <strain evidence="6 7">GYP-15</strain>
    </source>
</reference>
<keyword evidence="3" id="KW-0731">Sigma factor</keyword>
<dbReference type="InterPro" id="IPR013325">
    <property type="entry name" value="RNA_pol_sigma_r2"/>
</dbReference>
<dbReference type="RefSeq" id="WP_142941697.1">
    <property type="nucleotide sequence ID" value="NZ_VIKR01000002.1"/>
</dbReference>
<name>A0A545TCY7_9GAMM</name>
<dbReference type="Gene3D" id="1.10.10.10">
    <property type="entry name" value="Winged helix-like DNA-binding domain superfamily/Winged helix DNA-binding domain"/>
    <property type="match status" value="1"/>
</dbReference>
<dbReference type="SUPFAM" id="SSF88659">
    <property type="entry name" value="Sigma3 and sigma4 domains of RNA polymerase sigma factors"/>
    <property type="match status" value="1"/>
</dbReference>
<dbReference type="Gene3D" id="1.10.1740.10">
    <property type="match status" value="1"/>
</dbReference>
<feature type="domain" description="HTH luxR-type" evidence="5">
    <location>
        <begin position="154"/>
        <end position="181"/>
    </location>
</feature>
<evidence type="ECO:0000256" key="2">
    <source>
        <dbReference type="ARBA" id="ARBA00023015"/>
    </source>
</evidence>
<dbReference type="InterPro" id="IPR039425">
    <property type="entry name" value="RNA_pol_sigma-70-like"/>
</dbReference>
<keyword evidence="2" id="KW-0805">Transcription regulation</keyword>
<dbReference type="NCBIfam" id="TIGR02937">
    <property type="entry name" value="sigma70-ECF"/>
    <property type="match status" value="1"/>
</dbReference>
<dbReference type="PANTHER" id="PTHR43133:SF45">
    <property type="entry name" value="RNA POLYMERASE ECF-TYPE SIGMA FACTOR"/>
    <property type="match status" value="1"/>
</dbReference>
<accession>A0A545TCY7</accession>
<dbReference type="Pfam" id="PF08281">
    <property type="entry name" value="Sigma70_r4_2"/>
    <property type="match status" value="1"/>
</dbReference>
<evidence type="ECO:0000256" key="4">
    <source>
        <dbReference type="ARBA" id="ARBA00023163"/>
    </source>
</evidence>
<dbReference type="PANTHER" id="PTHR43133">
    <property type="entry name" value="RNA POLYMERASE ECF-TYPE SIGMA FACTO"/>
    <property type="match status" value="1"/>
</dbReference>
<gene>
    <name evidence="6" type="ORF">FLL45_09060</name>
</gene>
<keyword evidence="4" id="KW-0804">Transcription</keyword>
<dbReference type="OrthoDB" id="9797134at2"/>
<keyword evidence="7" id="KW-1185">Reference proteome</keyword>
<dbReference type="EMBL" id="VIKR01000002">
    <property type="protein sequence ID" value="TQV75080.1"/>
    <property type="molecule type" value="Genomic_DNA"/>
</dbReference>
<dbReference type="InterPro" id="IPR014284">
    <property type="entry name" value="RNA_pol_sigma-70_dom"/>
</dbReference>
<dbReference type="AlphaFoldDB" id="A0A545TCY7"/>
<dbReference type="InterPro" id="IPR013324">
    <property type="entry name" value="RNA_pol_sigma_r3/r4-like"/>
</dbReference>
<comment type="similarity">
    <text evidence="1">Belongs to the sigma-70 factor family. ECF subfamily.</text>
</comment>
<evidence type="ECO:0000259" key="5">
    <source>
        <dbReference type="PROSITE" id="PS00622"/>
    </source>
</evidence>
<evidence type="ECO:0000313" key="7">
    <source>
        <dbReference type="Proteomes" id="UP000317839"/>
    </source>
</evidence>
<dbReference type="InterPro" id="IPR000792">
    <property type="entry name" value="Tscrpt_reg_LuxR_C"/>
</dbReference>
<evidence type="ECO:0000256" key="1">
    <source>
        <dbReference type="ARBA" id="ARBA00010641"/>
    </source>
</evidence>
<dbReference type="SUPFAM" id="SSF88946">
    <property type="entry name" value="Sigma2 domain of RNA polymerase sigma factors"/>
    <property type="match status" value="1"/>
</dbReference>
<dbReference type="GO" id="GO:0006352">
    <property type="term" value="P:DNA-templated transcription initiation"/>
    <property type="evidence" value="ECO:0007669"/>
    <property type="project" value="InterPro"/>
</dbReference>
<evidence type="ECO:0000256" key="3">
    <source>
        <dbReference type="ARBA" id="ARBA00023082"/>
    </source>
</evidence>
<dbReference type="InterPro" id="IPR036388">
    <property type="entry name" value="WH-like_DNA-bd_sf"/>
</dbReference>
<dbReference type="Proteomes" id="UP000317839">
    <property type="component" value="Unassembled WGS sequence"/>
</dbReference>
<organism evidence="6 7">
    <name type="scientific">Aliikangiella marina</name>
    <dbReference type="NCBI Taxonomy" id="1712262"/>
    <lineage>
        <taxon>Bacteria</taxon>
        <taxon>Pseudomonadati</taxon>
        <taxon>Pseudomonadota</taxon>
        <taxon>Gammaproteobacteria</taxon>
        <taxon>Oceanospirillales</taxon>
        <taxon>Pleioneaceae</taxon>
        <taxon>Aliikangiella</taxon>
    </lineage>
</organism>
<dbReference type="InterPro" id="IPR007627">
    <property type="entry name" value="RNA_pol_sigma70_r2"/>
</dbReference>
<sequence>MISSTMHGVYDYRRVEFSSMSLKERREYDRFFEATLSEHHGVISRVVSSYERNSALQEELYQEISVALWKALAKFDHQSSLKTYILSIAHKRAVSHVAKYVKEPRSVEISELELPGRDCPSDEMTQSQRMSQLMAAIYQLALGDRQLVTLALEGLSYKEIAHILGISVSNVGVKLNRAKTKLNQLLEEVKV</sequence>